<evidence type="ECO:0000313" key="11">
    <source>
        <dbReference type="Proteomes" id="UP000076722"/>
    </source>
</evidence>
<organism evidence="10 11">
    <name type="scientific">Sistotremastrum niveocremeum HHB9708</name>
    <dbReference type="NCBI Taxonomy" id="1314777"/>
    <lineage>
        <taxon>Eukaryota</taxon>
        <taxon>Fungi</taxon>
        <taxon>Dikarya</taxon>
        <taxon>Basidiomycota</taxon>
        <taxon>Agaricomycotina</taxon>
        <taxon>Agaricomycetes</taxon>
        <taxon>Sistotremastrales</taxon>
        <taxon>Sistotremastraceae</taxon>
        <taxon>Sertulicium</taxon>
        <taxon>Sertulicium niveocremeum</taxon>
    </lineage>
</organism>
<gene>
    <name evidence="10" type="ORF">SISNIDRAFT_419492</name>
</gene>
<dbReference type="Pfam" id="PF01328">
    <property type="entry name" value="Peroxidase_2"/>
    <property type="match status" value="1"/>
</dbReference>
<dbReference type="Gene3D" id="1.10.489.10">
    <property type="entry name" value="Chloroperoxidase-like"/>
    <property type="match status" value="1"/>
</dbReference>
<dbReference type="SUPFAM" id="SSF47571">
    <property type="entry name" value="Cloroperoxidase"/>
    <property type="match status" value="1"/>
</dbReference>
<protein>
    <submittedName>
        <fullName evidence="10">Cloroperoxidase</fullName>
    </submittedName>
</protein>
<dbReference type="GO" id="GO:0046872">
    <property type="term" value="F:metal ion binding"/>
    <property type="evidence" value="ECO:0007669"/>
    <property type="project" value="UniProtKB-KW"/>
</dbReference>
<name>A0A164NAU9_9AGAM</name>
<evidence type="ECO:0000256" key="6">
    <source>
        <dbReference type="ARBA" id="ARBA00023004"/>
    </source>
</evidence>
<evidence type="ECO:0000256" key="8">
    <source>
        <dbReference type="SAM" id="MobiDB-lite"/>
    </source>
</evidence>
<evidence type="ECO:0000313" key="10">
    <source>
        <dbReference type="EMBL" id="KZS87528.1"/>
    </source>
</evidence>
<comment type="similarity">
    <text evidence="7">Belongs to the chloroperoxidase family.</text>
</comment>
<feature type="compositionally biased region" description="Polar residues" evidence="8">
    <location>
        <begin position="117"/>
        <end position="130"/>
    </location>
</feature>
<keyword evidence="3" id="KW-0349">Heme</keyword>
<keyword evidence="5" id="KW-0560">Oxidoreductase</keyword>
<sequence>MSTSIPPFVPARPTDSRSPCPALNVLANHGYIPHNGLDISPIQLIRALQTVYNASLPFSIFITLAGLWTAGYIKWTPWPKLRIRSLHALALHGVIEHDASLVHENALPIHLSLKSFPSDSKSPTPHSPQSGEEIKGKLYAPTSPSPSLLAALLSDCTTPHPTSPNPGLGMSDIKRARQRRDKAISPPSTKLDFVHEAFAWGESAKIMCVLGVGNFDEDNEGSGRVVSAERIKAWLGEERLPDDWTRPEPFGILKTNNVKGLIQKAA</sequence>
<dbReference type="STRING" id="1314777.A0A164NAU9"/>
<feature type="region of interest" description="Disordered" evidence="8">
    <location>
        <begin position="117"/>
        <end position="138"/>
    </location>
</feature>
<dbReference type="PANTHER" id="PTHR33577">
    <property type="entry name" value="STERIGMATOCYSTIN BIOSYNTHESIS PEROXIDASE STCC-RELATED"/>
    <property type="match status" value="1"/>
</dbReference>
<dbReference type="PANTHER" id="PTHR33577:SF9">
    <property type="entry name" value="PEROXIDASE STCC"/>
    <property type="match status" value="1"/>
</dbReference>
<reference evidence="10 11" key="1">
    <citation type="journal article" date="2016" name="Mol. Biol. Evol.">
        <title>Comparative Genomics of Early-Diverging Mushroom-Forming Fungi Provides Insights into the Origins of Lignocellulose Decay Capabilities.</title>
        <authorList>
            <person name="Nagy L.G."/>
            <person name="Riley R."/>
            <person name="Tritt A."/>
            <person name="Adam C."/>
            <person name="Daum C."/>
            <person name="Floudas D."/>
            <person name="Sun H."/>
            <person name="Yadav J.S."/>
            <person name="Pangilinan J."/>
            <person name="Larsson K.H."/>
            <person name="Matsuura K."/>
            <person name="Barry K."/>
            <person name="Labutti K."/>
            <person name="Kuo R."/>
            <person name="Ohm R.A."/>
            <person name="Bhattacharya S.S."/>
            <person name="Shirouzu T."/>
            <person name="Yoshinaga Y."/>
            <person name="Martin F.M."/>
            <person name="Grigoriev I.V."/>
            <person name="Hibbett D.S."/>
        </authorList>
    </citation>
    <scope>NUCLEOTIDE SEQUENCE [LARGE SCALE GENOMIC DNA]</scope>
    <source>
        <strain evidence="10 11">HHB9708</strain>
    </source>
</reference>
<accession>A0A164NAU9</accession>
<dbReference type="AlphaFoldDB" id="A0A164NAU9"/>
<evidence type="ECO:0000256" key="5">
    <source>
        <dbReference type="ARBA" id="ARBA00023002"/>
    </source>
</evidence>
<proteinExistence type="inferred from homology"/>
<evidence type="ECO:0000256" key="1">
    <source>
        <dbReference type="ARBA" id="ARBA00001970"/>
    </source>
</evidence>
<dbReference type="InterPro" id="IPR000028">
    <property type="entry name" value="Chloroperoxidase"/>
</dbReference>
<keyword evidence="6" id="KW-0408">Iron</keyword>
<keyword evidence="2 10" id="KW-0575">Peroxidase</keyword>
<feature type="domain" description="Heme haloperoxidase family profile" evidence="9">
    <location>
        <begin position="4"/>
        <end position="257"/>
    </location>
</feature>
<keyword evidence="11" id="KW-1185">Reference proteome</keyword>
<dbReference type="InterPro" id="IPR036851">
    <property type="entry name" value="Chloroperoxidase-like_sf"/>
</dbReference>
<keyword evidence="4" id="KW-0479">Metal-binding</keyword>
<evidence type="ECO:0000256" key="2">
    <source>
        <dbReference type="ARBA" id="ARBA00022559"/>
    </source>
</evidence>
<evidence type="ECO:0000256" key="4">
    <source>
        <dbReference type="ARBA" id="ARBA00022723"/>
    </source>
</evidence>
<dbReference type="EMBL" id="KV419448">
    <property type="protein sequence ID" value="KZS87528.1"/>
    <property type="molecule type" value="Genomic_DNA"/>
</dbReference>
<evidence type="ECO:0000256" key="3">
    <source>
        <dbReference type="ARBA" id="ARBA00022617"/>
    </source>
</evidence>
<evidence type="ECO:0000256" key="7">
    <source>
        <dbReference type="ARBA" id="ARBA00025795"/>
    </source>
</evidence>
<evidence type="ECO:0000259" key="9">
    <source>
        <dbReference type="PROSITE" id="PS51405"/>
    </source>
</evidence>
<dbReference type="PROSITE" id="PS51405">
    <property type="entry name" value="HEME_HALOPEROXIDASE"/>
    <property type="match status" value="1"/>
</dbReference>
<dbReference type="GO" id="GO:0004601">
    <property type="term" value="F:peroxidase activity"/>
    <property type="evidence" value="ECO:0007669"/>
    <property type="project" value="UniProtKB-KW"/>
</dbReference>
<comment type="cofactor">
    <cofactor evidence="1">
        <name>heme b</name>
        <dbReference type="ChEBI" id="CHEBI:60344"/>
    </cofactor>
</comment>
<dbReference type="Proteomes" id="UP000076722">
    <property type="component" value="Unassembled WGS sequence"/>
</dbReference>
<dbReference type="OrthoDB" id="407298at2759"/>